<dbReference type="InterPro" id="IPR009325">
    <property type="entry name" value="DUF983"/>
</dbReference>
<keyword evidence="1" id="KW-1133">Transmembrane helix</keyword>
<proteinExistence type="predicted"/>
<sequence length="123" mass="13681">MAETSKLALGLRRGLGLRCPQCGEGRLFGRFLKVSDHCEACGADNTIYPSDDAPPYLTLFLVGHLILPFMFWMDKAWEPAMWVMFALWLPLVGGMTLALLPYMKGVVVGFAWANGVTRETARQ</sequence>
<comment type="caution">
    <text evidence="2">The sequence shown here is derived from an EMBL/GenBank/DDBJ whole genome shotgun (WGS) entry which is preliminary data.</text>
</comment>
<reference evidence="2 3" key="1">
    <citation type="submission" date="2021-01" db="EMBL/GenBank/DDBJ databases">
        <title>Belnapia mucosa sp. nov. and Belnapia arida sp. nov., isolated from the Tabernas Desert (Almeria, Spain).</title>
        <authorList>
            <person name="Molina-Menor E."/>
            <person name="Vidal-Verdu A."/>
            <person name="Calonge A."/>
            <person name="Satari L."/>
            <person name="Pereto Magraner J."/>
            <person name="Porcar Miralles M."/>
        </authorList>
    </citation>
    <scope>NUCLEOTIDE SEQUENCE [LARGE SCALE GENOMIC DNA]</scope>
    <source>
        <strain evidence="2 3">T6</strain>
    </source>
</reference>
<evidence type="ECO:0000313" key="3">
    <source>
        <dbReference type="Proteomes" id="UP000606490"/>
    </source>
</evidence>
<evidence type="ECO:0000313" key="2">
    <source>
        <dbReference type="EMBL" id="MBL6457749.1"/>
    </source>
</evidence>
<feature type="transmembrane region" description="Helical" evidence="1">
    <location>
        <begin position="80"/>
        <end position="102"/>
    </location>
</feature>
<keyword evidence="3" id="KW-1185">Reference proteome</keyword>
<accession>A0ABS1V7V4</accession>
<dbReference type="EMBL" id="JAEUXJ010000010">
    <property type="protein sequence ID" value="MBL6457749.1"/>
    <property type="molecule type" value="Genomic_DNA"/>
</dbReference>
<protein>
    <submittedName>
        <fullName evidence="2">DUF983 domain-containing protein</fullName>
    </submittedName>
</protein>
<dbReference type="Proteomes" id="UP000606490">
    <property type="component" value="Unassembled WGS sequence"/>
</dbReference>
<organism evidence="2 3">
    <name type="scientific">Belnapia mucosa</name>
    <dbReference type="NCBI Taxonomy" id="2804532"/>
    <lineage>
        <taxon>Bacteria</taxon>
        <taxon>Pseudomonadati</taxon>
        <taxon>Pseudomonadota</taxon>
        <taxon>Alphaproteobacteria</taxon>
        <taxon>Acetobacterales</taxon>
        <taxon>Roseomonadaceae</taxon>
        <taxon>Belnapia</taxon>
    </lineage>
</organism>
<gene>
    <name evidence="2" type="ORF">JMJ55_20640</name>
</gene>
<feature type="transmembrane region" description="Helical" evidence="1">
    <location>
        <begin position="56"/>
        <end position="73"/>
    </location>
</feature>
<dbReference type="Pfam" id="PF06170">
    <property type="entry name" value="DUF983"/>
    <property type="match status" value="1"/>
</dbReference>
<evidence type="ECO:0000256" key="1">
    <source>
        <dbReference type="SAM" id="Phobius"/>
    </source>
</evidence>
<keyword evidence="1" id="KW-0812">Transmembrane</keyword>
<dbReference type="RefSeq" id="WP_202827495.1">
    <property type="nucleotide sequence ID" value="NZ_JAEUXJ010000010.1"/>
</dbReference>
<keyword evidence="1" id="KW-0472">Membrane</keyword>
<name>A0ABS1V7V4_9PROT</name>